<dbReference type="PROSITE" id="PS01048">
    <property type="entry name" value="RIBOSOMAL_S6"/>
    <property type="match status" value="1"/>
</dbReference>
<evidence type="ECO:0000256" key="6">
    <source>
        <dbReference type="ARBA" id="ARBA00035294"/>
    </source>
</evidence>
<dbReference type="Proteomes" id="UP000229816">
    <property type="component" value="Unassembled WGS sequence"/>
</dbReference>
<accession>A0A2M8ESQ6</accession>
<evidence type="ECO:0000256" key="1">
    <source>
        <dbReference type="ARBA" id="ARBA00009512"/>
    </source>
</evidence>
<comment type="caution">
    <text evidence="8">The sequence shown here is derived from an EMBL/GenBank/DDBJ whole genome shotgun (WGS) entry which is preliminary data.</text>
</comment>
<dbReference type="GO" id="GO:0005840">
    <property type="term" value="C:ribosome"/>
    <property type="evidence" value="ECO:0007669"/>
    <property type="project" value="UniProtKB-KW"/>
</dbReference>
<evidence type="ECO:0000313" key="8">
    <source>
        <dbReference type="EMBL" id="PJC28142.1"/>
    </source>
</evidence>
<dbReference type="CDD" id="cd00473">
    <property type="entry name" value="bS6"/>
    <property type="match status" value="1"/>
</dbReference>
<comment type="function">
    <text evidence="7">Binds together with bS18 to 16S ribosomal RNA.</text>
</comment>
<comment type="similarity">
    <text evidence="1 7">Belongs to the bacterial ribosomal protein bS6 family.</text>
</comment>
<dbReference type="EMBL" id="PFSF01000035">
    <property type="protein sequence ID" value="PJC28142.1"/>
    <property type="molecule type" value="Genomic_DNA"/>
</dbReference>
<dbReference type="Pfam" id="PF01250">
    <property type="entry name" value="Ribosomal_S6"/>
    <property type="match status" value="1"/>
</dbReference>
<dbReference type="GO" id="GO:0005737">
    <property type="term" value="C:cytoplasm"/>
    <property type="evidence" value="ECO:0007669"/>
    <property type="project" value="UniProtKB-ARBA"/>
</dbReference>
<dbReference type="GO" id="GO:0003735">
    <property type="term" value="F:structural constituent of ribosome"/>
    <property type="evidence" value="ECO:0007669"/>
    <property type="project" value="InterPro"/>
</dbReference>
<dbReference type="AlphaFoldDB" id="A0A2M8ESQ6"/>
<dbReference type="PANTHER" id="PTHR21011">
    <property type="entry name" value="MITOCHONDRIAL 28S RIBOSOMAL PROTEIN S6"/>
    <property type="match status" value="1"/>
</dbReference>
<sequence>MRDYELTLVISPDLGSEETKTLLTKIKKIVEEPKGKVTKTNEWGRKDLAYPIAKKQVGYFVLLEINLPEDQPKEIERKLKLEEGILRFLLVKAEKPASAKVKANKGGENVSQVFK</sequence>
<evidence type="ECO:0000256" key="7">
    <source>
        <dbReference type="HAMAP-Rule" id="MF_00360"/>
    </source>
</evidence>
<name>A0A2M8ESQ6_9BACT</name>
<dbReference type="GO" id="GO:0006412">
    <property type="term" value="P:translation"/>
    <property type="evidence" value="ECO:0007669"/>
    <property type="project" value="UniProtKB-UniRule"/>
</dbReference>
<keyword evidence="4 7" id="KW-0689">Ribosomal protein</keyword>
<gene>
    <name evidence="7 8" type="primary">rpsF</name>
    <name evidence="8" type="ORF">CO054_01700</name>
</gene>
<dbReference type="InterPro" id="IPR035980">
    <property type="entry name" value="Ribosomal_bS6_sf"/>
</dbReference>
<evidence type="ECO:0000256" key="2">
    <source>
        <dbReference type="ARBA" id="ARBA00022730"/>
    </source>
</evidence>
<dbReference type="PANTHER" id="PTHR21011:SF1">
    <property type="entry name" value="SMALL RIBOSOMAL SUBUNIT PROTEIN BS6M"/>
    <property type="match status" value="1"/>
</dbReference>
<dbReference type="GO" id="GO:1990904">
    <property type="term" value="C:ribonucleoprotein complex"/>
    <property type="evidence" value="ECO:0007669"/>
    <property type="project" value="UniProtKB-KW"/>
</dbReference>
<dbReference type="InterPro" id="IPR020814">
    <property type="entry name" value="Ribosomal_S6_plastid/chlpt"/>
</dbReference>
<proteinExistence type="inferred from homology"/>
<dbReference type="SUPFAM" id="SSF54995">
    <property type="entry name" value="Ribosomal protein S6"/>
    <property type="match status" value="1"/>
</dbReference>
<reference evidence="9" key="1">
    <citation type="submission" date="2017-09" db="EMBL/GenBank/DDBJ databases">
        <title>Depth-based differentiation of microbial function through sediment-hosted aquifers and enrichment of novel symbionts in the deep terrestrial subsurface.</title>
        <authorList>
            <person name="Probst A.J."/>
            <person name="Ladd B."/>
            <person name="Jarett J.K."/>
            <person name="Geller-Mcgrath D.E."/>
            <person name="Sieber C.M.K."/>
            <person name="Emerson J.B."/>
            <person name="Anantharaman K."/>
            <person name="Thomas B.C."/>
            <person name="Malmstrom R."/>
            <person name="Stieglmeier M."/>
            <person name="Klingl A."/>
            <person name="Woyke T."/>
            <person name="Ryan C.M."/>
            <person name="Banfield J.F."/>
        </authorList>
    </citation>
    <scope>NUCLEOTIDE SEQUENCE [LARGE SCALE GENOMIC DNA]</scope>
</reference>
<keyword evidence="3 7" id="KW-0694">RNA-binding</keyword>
<dbReference type="InterPro" id="IPR020815">
    <property type="entry name" value="Ribosomal_bS6_CS"/>
</dbReference>
<evidence type="ECO:0000256" key="5">
    <source>
        <dbReference type="ARBA" id="ARBA00023274"/>
    </source>
</evidence>
<dbReference type="InterPro" id="IPR000529">
    <property type="entry name" value="Ribosomal_bS6"/>
</dbReference>
<dbReference type="Gene3D" id="3.30.70.60">
    <property type="match status" value="1"/>
</dbReference>
<dbReference type="HAMAP" id="MF_00360">
    <property type="entry name" value="Ribosomal_bS6"/>
    <property type="match status" value="1"/>
</dbReference>
<evidence type="ECO:0000256" key="4">
    <source>
        <dbReference type="ARBA" id="ARBA00022980"/>
    </source>
</evidence>
<dbReference type="InterPro" id="IPR014717">
    <property type="entry name" value="Transl_elong_EF1B/ribsomal_bS6"/>
</dbReference>
<protein>
    <recommendedName>
        <fullName evidence="6 7">Small ribosomal subunit protein bS6</fullName>
    </recommendedName>
</protein>
<dbReference type="NCBIfam" id="TIGR00166">
    <property type="entry name" value="S6"/>
    <property type="match status" value="1"/>
</dbReference>
<evidence type="ECO:0000256" key="3">
    <source>
        <dbReference type="ARBA" id="ARBA00022884"/>
    </source>
</evidence>
<keyword evidence="5 7" id="KW-0687">Ribonucleoprotein</keyword>
<keyword evidence="2 7" id="KW-0699">rRNA-binding</keyword>
<organism evidence="8 9">
    <name type="scientific">Candidatus Shapirobacteria bacterium CG_4_9_14_0_2_um_filter_39_11</name>
    <dbReference type="NCBI Taxonomy" id="1974478"/>
    <lineage>
        <taxon>Bacteria</taxon>
        <taxon>Candidatus Shapironibacteriota</taxon>
    </lineage>
</organism>
<dbReference type="GO" id="GO:0070181">
    <property type="term" value="F:small ribosomal subunit rRNA binding"/>
    <property type="evidence" value="ECO:0007669"/>
    <property type="project" value="TreeGrafter"/>
</dbReference>
<evidence type="ECO:0000313" key="9">
    <source>
        <dbReference type="Proteomes" id="UP000229816"/>
    </source>
</evidence>